<evidence type="ECO:0000313" key="12">
    <source>
        <dbReference type="Proteomes" id="UP001066276"/>
    </source>
</evidence>
<evidence type="ECO:0000256" key="5">
    <source>
        <dbReference type="ARBA" id="ARBA00022723"/>
    </source>
</evidence>
<comment type="similarity">
    <text evidence="3">Belongs to the DNA repair enzymes AP/ExoA family.</text>
</comment>
<feature type="domain" description="Endonuclease/exonuclease/phosphatase" evidence="10">
    <location>
        <begin position="7"/>
        <end position="121"/>
    </location>
</feature>
<evidence type="ECO:0000256" key="7">
    <source>
        <dbReference type="ARBA" id="ARBA00022801"/>
    </source>
</evidence>
<organism evidence="11 12">
    <name type="scientific">Pleurodeles waltl</name>
    <name type="common">Iberian ribbed newt</name>
    <dbReference type="NCBI Taxonomy" id="8319"/>
    <lineage>
        <taxon>Eukaryota</taxon>
        <taxon>Metazoa</taxon>
        <taxon>Chordata</taxon>
        <taxon>Craniata</taxon>
        <taxon>Vertebrata</taxon>
        <taxon>Euteleostomi</taxon>
        <taxon>Amphibia</taxon>
        <taxon>Batrachia</taxon>
        <taxon>Caudata</taxon>
        <taxon>Salamandroidea</taxon>
        <taxon>Salamandridae</taxon>
        <taxon>Pleurodelinae</taxon>
        <taxon>Pleurodeles</taxon>
    </lineage>
</organism>
<dbReference type="Proteomes" id="UP001066276">
    <property type="component" value="Chromosome 6"/>
</dbReference>
<evidence type="ECO:0000256" key="6">
    <source>
        <dbReference type="ARBA" id="ARBA00022763"/>
    </source>
</evidence>
<dbReference type="GO" id="GO:0006284">
    <property type="term" value="P:base-excision repair"/>
    <property type="evidence" value="ECO:0007669"/>
    <property type="project" value="TreeGrafter"/>
</dbReference>
<name>A0AAV7R024_PLEWA</name>
<dbReference type="GO" id="GO:0008311">
    <property type="term" value="F:double-stranded DNA 3'-5' DNA exonuclease activity"/>
    <property type="evidence" value="ECO:0007669"/>
    <property type="project" value="UniProtKB-EC"/>
</dbReference>
<keyword evidence="8" id="KW-0460">Magnesium</keyword>
<sequence length="147" mass="16979">MTTMRCMTLNVRGLNDRQKARLMSAYVKRHEIDICMLQETHLVISTLGRLKASWVGEYDCSVFSRNAHGVEIWLSKGLQRRTQKIAADPNGRYVILSDTLLDRACRFVFVYGPNTDDPRELWRLVESLGTGAVIWCSTLQRHGLWHR</sequence>
<evidence type="ECO:0000313" key="11">
    <source>
        <dbReference type="EMBL" id="KAJ1144701.1"/>
    </source>
</evidence>
<keyword evidence="7" id="KW-0378">Hydrolase</keyword>
<accession>A0AAV7R024</accession>
<evidence type="ECO:0000256" key="3">
    <source>
        <dbReference type="ARBA" id="ARBA00007092"/>
    </source>
</evidence>
<dbReference type="InterPro" id="IPR004808">
    <property type="entry name" value="AP_endonuc_1"/>
</dbReference>
<dbReference type="SUPFAM" id="SSF56219">
    <property type="entry name" value="DNase I-like"/>
    <property type="match status" value="1"/>
</dbReference>
<dbReference type="GO" id="GO:0005634">
    <property type="term" value="C:nucleus"/>
    <property type="evidence" value="ECO:0007669"/>
    <property type="project" value="TreeGrafter"/>
</dbReference>
<keyword evidence="5" id="KW-0479">Metal-binding</keyword>
<evidence type="ECO:0000256" key="2">
    <source>
        <dbReference type="ARBA" id="ARBA00001946"/>
    </source>
</evidence>
<evidence type="ECO:0000256" key="8">
    <source>
        <dbReference type="ARBA" id="ARBA00022842"/>
    </source>
</evidence>
<dbReference type="GO" id="GO:0046872">
    <property type="term" value="F:metal ion binding"/>
    <property type="evidence" value="ECO:0007669"/>
    <property type="project" value="UniProtKB-KW"/>
</dbReference>
<comment type="cofactor">
    <cofactor evidence="2">
        <name>Mg(2+)</name>
        <dbReference type="ChEBI" id="CHEBI:18420"/>
    </cofactor>
</comment>
<evidence type="ECO:0000256" key="9">
    <source>
        <dbReference type="ARBA" id="ARBA00023204"/>
    </source>
</evidence>
<protein>
    <recommendedName>
        <fullName evidence="4">exodeoxyribonuclease III</fullName>
        <ecNumber evidence="4">3.1.11.2</ecNumber>
    </recommendedName>
</protein>
<dbReference type="InterPro" id="IPR036691">
    <property type="entry name" value="Endo/exonu/phosph_ase_sf"/>
</dbReference>
<keyword evidence="6" id="KW-0227">DNA damage</keyword>
<comment type="catalytic activity">
    <reaction evidence="1">
        <text>Exonucleolytic cleavage in the 3'- to 5'-direction to yield nucleoside 5'-phosphates.</text>
        <dbReference type="EC" id="3.1.11.2"/>
    </reaction>
</comment>
<dbReference type="AlphaFoldDB" id="A0AAV7R024"/>
<dbReference type="PANTHER" id="PTHR22748:SF4">
    <property type="entry name" value="DNA-(APURINIC OR APYRIMIDINIC SITE) ENDONUCLEASE 2"/>
    <property type="match status" value="1"/>
</dbReference>
<dbReference type="InterPro" id="IPR005135">
    <property type="entry name" value="Endo/exonuclease/phosphatase"/>
</dbReference>
<reference evidence="11" key="1">
    <citation type="journal article" date="2022" name="bioRxiv">
        <title>Sequencing and chromosome-scale assembly of the giantPleurodeles waltlgenome.</title>
        <authorList>
            <person name="Brown T."/>
            <person name="Elewa A."/>
            <person name="Iarovenko S."/>
            <person name="Subramanian E."/>
            <person name="Araus A.J."/>
            <person name="Petzold A."/>
            <person name="Susuki M."/>
            <person name="Suzuki K.-i.T."/>
            <person name="Hayashi T."/>
            <person name="Toyoda A."/>
            <person name="Oliveira C."/>
            <person name="Osipova E."/>
            <person name="Leigh N.D."/>
            <person name="Simon A."/>
            <person name="Yun M.H."/>
        </authorList>
    </citation>
    <scope>NUCLEOTIDE SEQUENCE</scope>
    <source>
        <strain evidence="11">20211129_DDA</strain>
        <tissue evidence="11">Liver</tissue>
    </source>
</reference>
<dbReference type="EC" id="3.1.11.2" evidence="4"/>
<gene>
    <name evidence="11" type="ORF">NDU88_010998</name>
</gene>
<evidence type="ECO:0000256" key="4">
    <source>
        <dbReference type="ARBA" id="ARBA00012115"/>
    </source>
</evidence>
<dbReference type="GO" id="GO:0003906">
    <property type="term" value="F:DNA-(apurinic or apyrimidinic site) endonuclease activity"/>
    <property type="evidence" value="ECO:0007669"/>
    <property type="project" value="TreeGrafter"/>
</dbReference>
<keyword evidence="9" id="KW-0234">DNA repair</keyword>
<dbReference type="EMBL" id="JANPWB010000010">
    <property type="protein sequence ID" value="KAJ1144701.1"/>
    <property type="molecule type" value="Genomic_DNA"/>
</dbReference>
<dbReference type="PANTHER" id="PTHR22748">
    <property type="entry name" value="AP ENDONUCLEASE"/>
    <property type="match status" value="1"/>
</dbReference>
<proteinExistence type="inferred from homology"/>
<dbReference type="Pfam" id="PF03372">
    <property type="entry name" value="Exo_endo_phos"/>
    <property type="match status" value="1"/>
</dbReference>
<dbReference type="GO" id="GO:0008081">
    <property type="term" value="F:phosphoric diester hydrolase activity"/>
    <property type="evidence" value="ECO:0007669"/>
    <property type="project" value="TreeGrafter"/>
</dbReference>
<evidence type="ECO:0000256" key="1">
    <source>
        <dbReference type="ARBA" id="ARBA00000493"/>
    </source>
</evidence>
<dbReference type="Gene3D" id="3.60.10.10">
    <property type="entry name" value="Endonuclease/exonuclease/phosphatase"/>
    <property type="match status" value="1"/>
</dbReference>
<comment type="caution">
    <text evidence="11">The sequence shown here is derived from an EMBL/GenBank/DDBJ whole genome shotgun (WGS) entry which is preliminary data.</text>
</comment>
<evidence type="ECO:0000259" key="10">
    <source>
        <dbReference type="Pfam" id="PF03372"/>
    </source>
</evidence>
<keyword evidence="12" id="KW-1185">Reference proteome</keyword>